<dbReference type="InterPro" id="IPR002575">
    <property type="entry name" value="Aminoglycoside_PTrfase"/>
</dbReference>
<dbReference type="Gene3D" id="3.30.200.20">
    <property type="entry name" value="Phosphorylase Kinase, domain 1"/>
    <property type="match status" value="1"/>
</dbReference>
<evidence type="ECO:0000259" key="1">
    <source>
        <dbReference type="Pfam" id="PF01636"/>
    </source>
</evidence>
<dbReference type="InterPro" id="IPR041726">
    <property type="entry name" value="ACAD10_11_N"/>
</dbReference>
<evidence type="ECO:0000313" key="2">
    <source>
        <dbReference type="EMBL" id="CAB4814059.1"/>
    </source>
</evidence>
<dbReference type="SUPFAM" id="SSF56112">
    <property type="entry name" value="Protein kinase-like (PK-like)"/>
    <property type="match status" value="1"/>
</dbReference>
<dbReference type="AlphaFoldDB" id="A0A6J6YY49"/>
<dbReference type="CDD" id="cd05154">
    <property type="entry name" value="ACAD10_11_N-like"/>
    <property type="match status" value="1"/>
</dbReference>
<dbReference type="PANTHER" id="PTHR47829:SF1">
    <property type="entry name" value="HAD FAMILY PHOSPHATASE"/>
    <property type="match status" value="1"/>
</dbReference>
<organism evidence="2">
    <name type="scientific">freshwater metagenome</name>
    <dbReference type="NCBI Taxonomy" id="449393"/>
    <lineage>
        <taxon>unclassified sequences</taxon>
        <taxon>metagenomes</taxon>
        <taxon>ecological metagenomes</taxon>
    </lineage>
</organism>
<reference evidence="2" key="1">
    <citation type="submission" date="2020-05" db="EMBL/GenBank/DDBJ databases">
        <authorList>
            <person name="Chiriac C."/>
            <person name="Salcher M."/>
            <person name="Ghai R."/>
            <person name="Kavagutti S V."/>
        </authorList>
    </citation>
    <scope>NUCLEOTIDE SEQUENCE</scope>
</reference>
<dbReference type="EMBL" id="CAFAAI010000362">
    <property type="protein sequence ID" value="CAB4814059.1"/>
    <property type="molecule type" value="Genomic_DNA"/>
</dbReference>
<dbReference type="InterPro" id="IPR011009">
    <property type="entry name" value="Kinase-like_dom_sf"/>
</dbReference>
<dbReference type="Pfam" id="PF01636">
    <property type="entry name" value="APH"/>
    <property type="match status" value="1"/>
</dbReference>
<name>A0A6J6YY49_9ZZZZ</name>
<proteinExistence type="predicted"/>
<dbReference type="InterPro" id="IPR052898">
    <property type="entry name" value="ACAD10-like"/>
</dbReference>
<protein>
    <submittedName>
        <fullName evidence="2">Unannotated protein</fullName>
    </submittedName>
</protein>
<dbReference type="PANTHER" id="PTHR47829">
    <property type="entry name" value="HYDROLASE, PUTATIVE (AFU_ORTHOLOGUE AFUA_1G12880)-RELATED"/>
    <property type="match status" value="1"/>
</dbReference>
<gene>
    <name evidence="2" type="ORF">UFOPK2992_01767</name>
</gene>
<feature type="domain" description="Aminoglycoside phosphotransferase" evidence="1">
    <location>
        <begin position="29"/>
        <end position="252"/>
    </location>
</feature>
<accession>A0A6J6YY49</accession>
<dbReference type="Gene3D" id="3.90.1200.10">
    <property type="match status" value="1"/>
</dbReference>
<sequence length="344" mass="37352">MSEVNGIDVPSVTAWLENNVSGAQGPFTFTFIAGGHSNLTFAVTGANGARYVLRRPPLGHVLASAHDMGREHRIISGLQQSAVPVAPALGYCDDPAVNGVPFYVMGFVDGHVIRDAATATAVLTPEGRRRASESIVDTMASIHAVDLGEAGLHDLGRHEDYIARQLRRWYSNWNSQKTRELPAVDQVHDELLKRIPAQGPATIVHGDYRLDNCMVDDNGDIVAVLDWEICTLGDPLADLGLLMVYWTGPDDEGSAWTGSSTTAPGFLNRQDLADRYAQVTGRDLSQLDFYVAFAYWKLACILEGVYSRYLGGALGDRDPEELLPFKMQVDGAALKALEALGRLA</sequence>